<protein>
    <submittedName>
        <fullName evidence="3">SRPBCC family protein</fullName>
    </submittedName>
</protein>
<keyword evidence="4" id="KW-1185">Reference proteome</keyword>
<dbReference type="Gene3D" id="3.30.530.20">
    <property type="match status" value="1"/>
</dbReference>
<dbReference type="CDD" id="cd08897">
    <property type="entry name" value="SRPBCC_CalC_Aha1-like_4"/>
    <property type="match status" value="1"/>
</dbReference>
<dbReference type="InterPro" id="IPR013538">
    <property type="entry name" value="ASHA1/2-like_C"/>
</dbReference>
<feature type="domain" description="Activator of Hsp90 ATPase homologue 1/2-like C-terminal" evidence="2">
    <location>
        <begin position="16"/>
        <end position="138"/>
    </location>
</feature>
<evidence type="ECO:0000259" key="2">
    <source>
        <dbReference type="Pfam" id="PF08327"/>
    </source>
</evidence>
<dbReference type="RefSeq" id="WP_379993446.1">
    <property type="nucleotide sequence ID" value="NZ_JBHSGN010000005.1"/>
</dbReference>
<dbReference type="EMBL" id="JBHSGN010000005">
    <property type="protein sequence ID" value="MFC4672266.1"/>
    <property type="molecule type" value="Genomic_DNA"/>
</dbReference>
<accession>A0ABV9KQR0</accession>
<evidence type="ECO:0000313" key="4">
    <source>
        <dbReference type="Proteomes" id="UP001596023"/>
    </source>
</evidence>
<sequence length="142" mass="16901">MEQKKEGITVQVQVNFSPHIVWEYWTDPEHIVHWNCASDDWHTPSAVNDLQQGGWFRWRMEAKDRSAGFDFEGRYDEIVPNEKIVYTMADGRRVQILFTNVDNNTRITETFDAENLNPVEMQRAGWQAILDRFKYYVELNEK</sequence>
<organism evidence="3 4">
    <name type="scientific">Dysgonomonas termitidis</name>
    <dbReference type="NCBI Taxonomy" id="1516126"/>
    <lineage>
        <taxon>Bacteria</taxon>
        <taxon>Pseudomonadati</taxon>
        <taxon>Bacteroidota</taxon>
        <taxon>Bacteroidia</taxon>
        <taxon>Bacteroidales</taxon>
        <taxon>Dysgonomonadaceae</taxon>
        <taxon>Dysgonomonas</taxon>
    </lineage>
</organism>
<reference evidence="4" key="1">
    <citation type="journal article" date="2019" name="Int. J. Syst. Evol. Microbiol.">
        <title>The Global Catalogue of Microorganisms (GCM) 10K type strain sequencing project: providing services to taxonomists for standard genome sequencing and annotation.</title>
        <authorList>
            <consortium name="The Broad Institute Genomics Platform"/>
            <consortium name="The Broad Institute Genome Sequencing Center for Infectious Disease"/>
            <person name="Wu L."/>
            <person name="Ma J."/>
        </authorList>
    </citation>
    <scope>NUCLEOTIDE SEQUENCE [LARGE SCALE GENOMIC DNA]</scope>
    <source>
        <strain evidence="4">CCUG 66188</strain>
    </source>
</reference>
<proteinExistence type="inferred from homology"/>
<comment type="similarity">
    <text evidence="1">Belongs to the AHA1 family.</text>
</comment>
<gene>
    <name evidence="3" type="ORF">ACFO6W_01015</name>
</gene>
<dbReference type="Proteomes" id="UP001596023">
    <property type="component" value="Unassembled WGS sequence"/>
</dbReference>
<name>A0ABV9KQR0_9BACT</name>
<dbReference type="Pfam" id="PF08327">
    <property type="entry name" value="AHSA1"/>
    <property type="match status" value="1"/>
</dbReference>
<comment type="caution">
    <text evidence="3">The sequence shown here is derived from an EMBL/GenBank/DDBJ whole genome shotgun (WGS) entry which is preliminary data.</text>
</comment>
<evidence type="ECO:0000313" key="3">
    <source>
        <dbReference type="EMBL" id="MFC4672266.1"/>
    </source>
</evidence>
<evidence type="ECO:0000256" key="1">
    <source>
        <dbReference type="ARBA" id="ARBA00006817"/>
    </source>
</evidence>
<dbReference type="InterPro" id="IPR023393">
    <property type="entry name" value="START-like_dom_sf"/>
</dbReference>
<dbReference type="SUPFAM" id="SSF55961">
    <property type="entry name" value="Bet v1-like"/>
    <property type="match status" value="1"/>
</dbReference>